<evidence type="ECO:0000313" key="4">
    <source>
        <dbReference type="EMBL" id="RAO74356.1"/>
    </source>
</evidence>
<keyword evidence="1" id="KW-0479">Metal-binding</keyword>
<dbReference type="EMBL" id="MIKG01000041">
    <property type="protein sequence ID" value="RAO74356.1"/>
    <property type="molecule type" value="Genomic_DNA"/>
</dbReference>
<dbReference type="AlphaFoldDB" id="A0A364LEV9"/>
<feature type="chain" id="PRO_5017067347" description="VOC domain-containing protein" evidence="2">
    <location>
        <begin position="22"/>
        <end position="354"/>
    </location>
</feature>
<reference evidence="4 5" key="1">
    <citation type="journal article" date="2017" name="Biotechnol. Biofuels">
        <title>Differential beta-glucosidase expression as a function of carbon source availability in Talaromyces amestolkiae: a genomic and proteomic approach.</title>
        <authorList>
            <person name="de Eugenio L.I."/>
            <person name="Mendez-Liter J.A."/>
            <person name="Nieto-Dominguez M."/>
            <person name="Alonso L."/>
            <person name="Gil-Munoz J."/>
            <person name="Barriuso J."/>
            <person name="Prieto A."/>
            <person name="Martinez M.J."/>
        </authorList>
    </citation>
    <scope>NUCLEOTIDE SEQUENCE [LARGE SCALE GENOMIC DNA]</scope>
    <source>
        <strain evidence="4 5">CIB</strain>
    </source>
</reference>
<evidence type="ECO:0000256" key="2">
    <source>
        <dbReference type="SAM" id="SignalP"/>
    </source>
</evidence>
<feature type="signal peptide" evidence="2">
    <location>
        <begin position="1"/>
        <end position="21"/>
    </location>
</feature>
<dbReference type="PROSITE" id="PS51819">
    <property type="entry name" value="VOC"/>
    <property type="match status" value="2"/>
</dbReference>
<evidence type="ECO:0000256" key="1">
    <source>
        <dbReference type="ARBA" id="ARBA00022723"/>
    </source>
</evidence>
<dbReference type="GO" id="GO:0004493">
    <property type="term" value="F:methylmalonyl-CoA epimerase activity"/>
    <property type="evidence" value="ECO:0007669"/>
    <property type="project" value="TreeGrafter"/>
</dbReference>
<dbReference type="Gene3D" id="3.10.180.10">
    <property type="entry name" value="2,3-Dihydroxybiphenyl 1,2-Dioxygenase, domain 1"/>
    <property type="match status" value="2"/>
</dbReference>
<sequence>MRLSTISSMIIVAAAIPHVSSSKSLVPSPRPAYTNQTADVLAVGHAVRNLTETVEFYHNLLGLVVLSNDEHYINDLTYAELTATDGATYRQATIAIPNQAWTLKLTEYAGIGRTEPKQREQDPATPGLTLTVKNATEINDVIRAANVSTVNGEPVPQGTGTNTTSTVWVYDPDGYMVELVQRSGPSDYFTVPEPNIQNGTGMKYIIRGQLDLTLANYTQALTFYADILKFNVTPGFEPLIGPNEYEQVGYIGSVFNISSNVTWAAVTGNCDPVTRCEYYEYDDPNRVAQIAPASDIGIGLTYYAVHDLDGILDQVRAANLTIVTTGGQPVTVSGTRSILIRDPSGYLVLLEEEL</sequence>
<gene>
    <name evidence="4" type="ORF">BHQ10_010368</name>
</gene>
<accession>A0A364LEV9</accession>
<dbReference type="GO" id="GO:0046491">
    <property type="term" value="P:L-methylmalonyl-CoA metabolic process"/>
    <property type="evidence" value="ECO:0007669"/>
    <property type="project" value="TreeGrafter"/>
</dbReference>
<proteinExistence type="predicted"/>
<dbReference type="InterPro" id="IPR051785">
    <property type="entry name" value="MMCE/EMCE_epimerase"/>
</dbReference>
<feature type="domain" description="VOC" evidence="3">
    <location>
        <begin position="39"/>
        <end position="182"/>
    </location>
</feature>
<dbReference type="Proteomes" id="UP000249363">
    <property type="component" value="Unassembled WGS sequence"/>
</dbReference>
<dbReference type="PANTHER" id="PTHR43048:SF3">
    <property type="entry name" value="METHYLMALONYL-COA EPIMERASE, MITOCHONDRIAL"/>
    <property type="match status" value="1"/>
</dbReference>
<dbReference type="InterPro" id="IPR029068">
    <property type="entry name" value="Glyas_Bleomycin-R_OHBP_Dase"/>
</dbReference>
<dbReference type="OrthoDB" id="16820at2759"/>
<dbReference type="Pfam" id="PF00903">
    <property type="entry name" value="Glyoxalase"/>
    <property type="match status" value="2"/>
</dbReference>
<dbReference type="RefSeq" id="XP_040738870.1">
    <property type="nucleotide sequence ID" value="XM_040872990.1"/>
</dbReference>
<dbReference type="InterPro" id="IPR037523">
    <property type="entry name" value="VOC_core"/>
</dbReference>
<dbReference type="GO" id="GO:0046872">
    <property type="term" value="F:metal ion binding"/>
    <property type="evidence" value="ECO:0007669"/>
    <property type="project" value="UniProtKB-KW"/>
</dbReference>
<comment type="caution">
    <text evidence="4">The sequence shown here is derived from an EMBL/GenBank/DDBJ whole genome shotgun (WGS) entry which is preliminary data.</text>
</comment>
<evidence type="ECO:0000313" key="5">
    <source>
        <dbReference type="Proteomes" id="UP000249363"/>
    </source>
</evidence>
<name>A0A364LEV9_TALAM</name>
<organism evidence="4 5">
    <name type="scientific">Talaromyces amestolkiae</name>
    <dbReference type="NCBI Taxonomy" id="1196081"/>
    <lineage>
        <taxon>Eukaryota</taxon>
        <taxon>Fungi</taxon>
        <taxon>Dikarya</taxon>
        <taxon>Ascomycota</taxon>
        <taxon>Pezizomycotina</taxon>
        <taxon>Eurotiomycetes</taxon>
        <taxon>Eurotiomycetidae</taxon>
        <taxon>Eurotiales</taxon>
        <taxon>Trichocomaceae</taxon>
        <taxon>Talaromyces</taxon>
        <taxon>Talaromyces sect. Talaromyces</taxon>
    </lineage>
</organism>
<keyword evidence="5" id="KW-1185">Reference proteome</keyword>
<evidence type="ECO:0000259" key="3">
    <source>
        <dbReference type="PROSITE" id="PS51819"/>
    </source>
</evidence>
<feature type="domain" description="VOC" evidence="3">
    <location>
        <begin position="206"/>
        <end position="353"/>
    </location>
</feature>
<dbReference type="GeneID" id="63799582"/>
<dbReference type="PANTHER" id="PTHR43048">
    <property type="entry name" value="METHYLMALONYL-COA EPIMERASE"/>
    <property type="match status" value="1"/>
</dbReference>
<dbReference type="SUPFAM" id="SSF54593">
    <property type="entry name" value="Glyoxalase/Bleomycin resistance protein/Dihydroxybiphenyl dioxygenase"/>
    <property type="match status" value="2"/>
</dbReference>
<dbReference type="InterPro" id="IPR004360">
    <property type="entry name" value="Glyas_Fos-R_dOase_dom"/>
</dbReference>
<protein>
    <recommendedName>
        <fullName evidence="3">VOC domain-containing protein</fullName>
    </recommendedName>
</protein>
<keyword evidence="2" id="KW-0732">Signal</keyword>